<sequence>MVAAEASQQRFSVKDGFSERPLLCCLSISAFKICLRLLCNVESCPRQLDSVGCGYYMQKYIHEIVHSSSTSITSLV</sequence>
<accession>A0A9I9EG25</accession>
<proteinExistence type="predicted"/>
<dbReference type="EnsemblPlants" id="MELO3C033256.2.1">
    <property type="protein sequence ID" value="MELO3C033256.2.1"/>
    <property type="gene ID" value="MELO3C033256.2"/>
</dbReference>
<organism evidence="1">
    <name type="scientific">Cucumis melo</name>
    <name type="common">Muskmelon</name>
    <dbReference type="NCBI Taxonomy" id="3656"/>
    <lineage>
        <taxon>Eukaryota</taxon>
        <taxon>Viridiplantae</taxon>
        <taxon>Streptophyta</taxon>
        <taxon>Embryophyta</taxon>
        <taxon>Tracheophyta</taxon>
        <taxon>Spermatophyta</taxon>
        <taxon>Magnoliopsida</taxon>
        <taxon>eudicotyledons</taxon>
        <taxon>Gunneridae</taxon>
        <taxon>Pentapetalae</taxon>
        <taxon>rosids</taxon>
        <taxon>fabids</taxon>
        <taxon>Cucurbitales</taxon>
        <taxon>Cucurbitaceae</taxon>
        <taxon>Benincaseae</taxon>
        <taxon>Cucumis</taxon>
    </lineage>
</organism>
<name>A0A9I9EG25_CUCME</name>
<protein>
    <submittedName>
        <fullName evidence="1">Uncharacterized protein</fullName>
    </submittedName>
</protein>
<dbReference type="AlphaFoldDB" id="A0A9I9EG25"/>
<reference evidence="1" key="1">
    <citation type="submission" date="2023-03" db="UniProtKB">
        <authorList>
            <consortium name="EnsemblPlants"/>
        </authorList>
    </citation>
    <scope>IDENTIFICATION</scope>
</reference>
<evidence type="ECO:0000313" key="1">
    <source>
        <dbReference type="EnsemblPlants" id="MELO3C033256.2.1"/>
    </source>
</evidence>
<dbReference type="Gramene" id="MELO3C033256.2.1">
    <property type="protein sequence ID" value="MELO3C033256.2.1"/>
    <property type="gene ID" value="MELO3C033256.2"/>
</dbReference>